<keyword evidence="2" id="KW-1185">Reference proteome</keyword>
<comment type="caution">
    <text evidence="1">The sequence shown here is derived from an EMBL/GenBank/DDBJ whole genome shotgun (WGS) entry which is preliminary data.</text>
</comment>
<evidence type="ECO:0000313" key="2">
    <source>
        <dbReference type="Proteomes" id="UP000078386"/>
    </source>
</evidence>
<gene>
    <name evidence="1" type="ORF">M989_00230</name>
</gene>
<dbReference type="Pfam" id="PF05930">
    <property type="entry name" value="Phage_AlpA"/>
    <property type="match status" value="1"/>
</dbReference>
<dbReference type="InterPro" id="IPR010260">
    <property type="entry name" value="AlpA"/>
</dbReference>
<dbReference type="Proteomes" id="UP000078386">
    <property type="component" value="Unassembled WGS sequence"/>
</dbReference>
<dbReference type="AlphaFoldDB" id="A0A1B7K7P7"/>
<organism evidence="1 2">
    <name type="scientific">Kluyvera georgiana ATCC 51603</name>
    <dbReference type="NCBI Taxonomy" id="1354264"/>
    <lineage>
        <taxon>Bacteria</taxon>
        <taxon>Pseudomonadati</taxon>
        <taxon>Pseudomonadota</taxon>
        <taxon>Gammaproteobacteria</taxon>
        <taxon>Enterobacterales</taxon>
        <taxon>Enterobacteriaceae</taxon>
        <taxon>Kluyvera</taxon>
    </lineage>
</organism>
<dbReference type="EMBL" id="LXEU01000005">
    <property type="protein sequence ID" value="OAT56186.1"/>
    <property type="molecule type" value="Genomic_DNA"/>
</dbReference>
<accession>A0A1B7K7P7</accession>
<sequence length="67" mass="8112">MSMIDIHSDKFVNMRFITELTGQSDKWFYKMAQEGKFPKPVKFGRSSRWIEREVKAWLEERIKESRA</sequence>
<name>A0A1B7K7P7_9ENTR</name>
<proteinExistence type="predicted"/>
<reference evidence="1 2" key="1">
    <citation type="submission" date="2016-04" db="EMBL/GenBank/DDBJ databases">
        <title>ATOL: Assembling a taxonomically balanced genome-scale reconstruction of the evolutionary history of the Enterobacteriaceae.</title>
        <authorList>
            <person name="Plunkett G.III."/>
            <person name="Neeno-Eckwall E.C."/>
            <person name="Glasner J.D."/>
            <person name="Perna N.T."/>
        </authorList>
    </citation>
    <scope>NUCLEOTIDE SEQUENCE [LARGE SCALE GENOMIC DNA]</scope>
    <source>
        <strain evidence="1 2">ATCC 51603</strain>
    </source>
</reference>
<evidence type="ECO:0008006" key="3">
    <source>
        <dbReference type="Google" id="ProtNLM"/>
    </source>
</evidence>
<dbReference type="PATRIC" id="fig|1354264.4.peg.240"/>
<dbReference type="RefSeq" id="WP_023336529.1">
    <property type="nucleotide sequence ID" value="NZ_LXEU01000005.1"/>
</dbReference>
<dbReference type="Gene3D" id="1.10.238.160">
    <property type="match status" value="1"/>
</dbReference>
<evidence type="ECO:0000313" key="1">
    <source>
        <dbReference type="EMBL" id="OAT56186.1"/>
    </source>
</evidence>
<protein>
    <recommendedName>
        <fullName evidence="3">AlpA family phage regulatory protein</fullName>
    </recommendedName>
</protein>